<feature type="transmembrane region" description="Helical" evidence="1">
    <location>
        <begin position="66"/>
        <end position="83"/>
    </location>
</feature>
<accession>A0A2I1I0R6</accession>
<keyword evidence="1" id="KW-1133">Transmembrane helix</keyword>
<sequence length="391" mass="42282">MVNATPNVVNAQATRESSRRSWSAVRGCARLVLGLLLVLPAPLQLAIAIYDHAHQGMGESVGWPNWTGWVMALCGIGVLWRGAGLRRSGRQKKAEIAEKWAAVERQQAQIERVFSSLVGAGHYESALTARYELARAERARLSARIAEHRSPGFFASLSEASGGAEDEILAQMERLADADTAIMAARDFFGLAPGWRDVWKTEIGPIIEDLDILDDVADTLENVNTEPGILAEIEAFREQVGDRKDAVNDLGTRLEGGQIAPDQALEELDRMTNEARARTAELIEATLATDASSRGRQRYMRWRSAGIRLTAAHAEYDAAYWSQDADTDIEYNPAATIRLTANSAGVDLEGLPAPATGVLTAGGSSVYLLPMYLDRYVSGDVDAPGDGSSSA</sequence>
<dbReference type="Pfam" id="PF17173">
    <property type="entry name" value="DUF5129"/>
    <property type="match status" value="1"/>
</dbReference>
<evidence type="ECO:0000259" key="2">
    <source>
        <dbReference type="Pfam" id="PF17173"/>
    </source>
</evidence>
<feature type="domain" description="DUF5129" evidence="2">
    <location>
        <begin position="66"/>
        <end position="268"/>
    </location>
</feature>
<proteinExistence type="predicted"/>
<dbReference type="EMBL" id="PKKM01000005">
    <property type="protein sequence ID" value="PKY64722.1"/>
    <property type="molecule type" value="Genomic_DNA"/>
</dbReference>
<gene>
    <name evidence="3" type="ORF">CYJ22_04870</name>
</gene>
<evidence type="ECO:0000313" key="3">
    <source>
        <dbReference type="EMBL" id="PKY64722.1"/>
    </source>
</evidence>
<dbReference type="Proteomes" id="UP000234198">
    <property type="component" value="Unassembled WGS sequence"/>
</dbReference>
<reference evidence="3 4" key="1">
    <citation type="submission" date="2017-12" db="EMBL/GenBank/DDBJ databases">
        <title>Phylogenetic diversity of female urinary microbiome.</title>
        <authorList>
            <person name="Thomas-White K."/>
            <person name="Wolfe A.J."/>
        </authorList>
    </citation>
    <scope>NUCLEOTIDE SEQUENCE [LARGE SCALE GENOMIC DNA]</scope>
    <source>
        <strain evidence="3 4">UMB0018</strain>
    </source>
</reference>
<comment type="caution">
    <text evidence="3">The sequence shown here is derived from an EMBL/GenBank/DDBJ whole genome shotgun (WGS) entry which is preliminary data.</text>
</comment>
<evidence type="ECO:0000256" key="1">
    <source>
        <dbReference type="SAM" id="Phobius"/>
    </source>
</evidence>
<name>A0A2I1I0R6_9ACTO</name>
<dbReference type="InterPro" id="IPR033435">
    <property type="entry name" value="DUF5129"/>
</dbReference>
<protein>
    <submittedName>
        <fullName evidence="3">DUF5129 domain-containing protein</fullName>
    </submittedName>
</protein>
<evidence type="ECO:0000313" key="4">
    <source>
        <dbReference type="Proteomes" id="UP000234198"/>
    </source>
</evidence>
<dbReference type="AlphaFoldDB" id="A0A2I1I0R6"/>
<keyword evidence="1" id="KW-0812">Transmembrane</keyword>
<keyword evidence="1" id="KW-0472">Membrane</keyword>
<organism evidence="3 4">
    <name type="scientific">Schaalia odontolytica</name>
    <dbReference type="NCBI Taxonomy" id="1660"/>
    <lineage>
        <taxon>Bacteria</taxon>
        <taxon>Bacillati</taxon>
        <taxon>Actinomycetota</taxon>
        <taxon>Actinomycetes</taxon>
        <taxon>Actinomycetales</taxon>
        <taxon>Actinomycetaceae</taxon>
        <taxon>Schaalia</taxon>
    </lineage>
</organism>
<feature type="transmembrane region" description="Helical" evidence="1">
    <location>
        <begin position="28"/>
        <end position="50"/>
    </location>
</feature>